<keyword evidence="9 13" id="KW-0066">ATP synthesis</keyword>
<evidence type="ECO:0000256" key="2">
    <source>
        <dbReference type="ARBA" id="ARBA00022448"/>
    </source>
</evidence>
<keyword evidence="8 13" id="KW-0472">Membrane</keyword>
<gene>
    <name evidence="13" type="primary">atpF</name>
    <name evidence="17" type="ORF">LZA78_10680</name>
</gene>
<feature type="chain" id="PRO_5045758602" description="ATP synthase subunit b" evidence="16">
    <location>
        <begin position="18"/>
        <end position="184"/>
    </location>
</feature>
<dbReference type="InterPro" id="IPR050059">
    <property type="entry name" value="ATP_synthase_B_chain"/>
</dbReference>
<protein>
    <recommendedName>
        <fullName evidence="13">ATP synthase subunit b</fullName>
    </recommendedName>
    <alternativeName>
        <fullName evidence="13">ATP synthase F(0) sector subunit b</fullName>
    </alternativeName>
    <alternativeName>
        <fullName evidence="13">ATPase subunit I</fullName>
    </alternativeName>
    <alternativeName>
        <fullName evidence="13">F-type ATPase subunit b</fullName>
        <shortName evidence="13">F-ATPase subunit b</shortName>
    </alternativeName>
</protein>
<sequence>MKKLSFLLILAAQPALAASGPFFSLRNTDFVVTIAFLIFVAVVLKAKVPGMLGKLLDKRAAGIKADLEDARELREEAQSILATYERKAREVQAQADEIVVAAKRDAQAAAEQAKADLRNSIARRLKAAEDQIASAEASALKEVKDRAVQVAIAAAGEVMAKQISAKEKAGMIDAAIADVETRMH</sequence>
<comment type="function">
    <text evidence="11">Component of the F(0) channel, it forms part of the peripheral stalk, linking F(1) to F(0). The b'-subunit is a diverged and duplicated form of b found in plants and photosynthetic bacteria.</text>
</comment>
<comment type="similarity">
    <text evidence="1 13 14">Belongs to the ATPase B chain family.</text>
</comment>
<comment type="caution">
    <text evidence="17">The sequence shown here is derived from an EMBL/GenBank/DDBJ whole genome shotgun (WGS) entry which is preliminary data.</text>
</comment>
<keyword evidence="18" id="KW-1185">Reference proteome</keyword>
<feature type="signal peptide" evidence="16">
    <location>
        <begin position="1"/>
        <end position="17"/>
    </location>
</feature>
<keyword evidence="16" id="KW-0732">Signal</keyword>
<keyword evidence="13" id="KW-1003">Cell membrane</keyword>
<feature type="transmembrane region" description="Helical" evidence="13">
    <location>
        <begin position="27"/>
        <end position="44"/>
    </location>
</feature>
<comment type="subcellular location">
    <subcellularLocation>
        <location evidence="13">Cell membrane</location>
        <topology evidence="13">Single-pass membrane protein</topology>
    </subcellularLocation>
    <subcellularLocation>
        <location evidence="12">Endomembrane system</location>
        <topology evidence="12">Single-pass membrane protein</topology>
    </subcellularLocation>
</comment>
<reference evidence="17 18" key="1">
    <citation type="submission" date="2021-12" db="EMBL/GenBank/DDBJ databases">
        <title>Sinirhodobacter sp. WL0062 is a bacterium isolated from seawater.</title>
        <authorList>
            <person name="Wang L."/>
            <person name="He W."/>
            <person name="Zhang D.-F."/>
        </authorList>
    </citation>
    <scope>NUCLEOTIDE SEQUENCE [LARGE SCALE GENOMIC DNA]</scope>
    <source>
        <strain evidence="17 18">WL0062</strain>
    </source>
</reference>
<evidence type="ECO:0000256" key="3">
    <source>
        <dbReference type="ARBA" id="ARBA00022547"/>
    </source>
</evidence>
<dbReference type="Proteomes" id="UP001521181">
    <property type="component" value="Unassembled WGS sequence"/>
</dbReference>
<evidence type="ECO:0000256" key="10">
    <source>
        <dbReference type="ARBA" id="ARBA00025198"/>
    </source>
</evidence>
<dbReference type="EMBL" id="JAJUOS010000007">
    <property type="protein sequence ID" value="MCE5973948.1"/>
    <property type="molecule type" value="Genomic_DNA"/>
</dbReference>
<keyword evidence="2 13" id="KW-0813">Transport</keyword>
<dbReference type="HAMAP" id="MF_01398">
    <property type="entry name" value="ATP_synth_b_bprime"/>
    <property type="match status" value="1"/>
</dbReference>
<dbReference type="CDD" id="cd06503">
    <property type="entry name" value="ATP-synt_Fo_b"/>
    <property type="match status" value="1"/>
</dbReference>
<accession>A0ABS8YW84</accession>
<evidence type="ECO:0000256" key="5">
    <source>
        <dbReference type="ARBA" id="ARBA00022781"/>
    </source>
</evidence>
<keyword evidence="4 13" id="KW-0812">Transmembrane</keyword>
<evidence type="ECO:0000256" key="15">
    <source>
        <dbReference type="SAM" id="Coils"/>
    </source>
</evidence>
<evidence type="ECO:0000256" key="8">
    <source>
        <dbReference type="ARBA" id="ARBA00023136"/>
    </source>
</evidence>
<evidence type="ECO:0000256" key="1">
    <source>
        <dbReference type="ARBA" id="ARBA00005513"/>
    </source>
</evidence>
<evidence type="ECO:0000256" key="16">
    <source>
        <dbReference type="SAM" id="SignalP"/>
    </source>
</evidence>
<keyword evidence="7 13" id="KW-0406">Ion transport</keyword>
<evidence type="ECO:0000313" key="17">
    <source>
        <dbReference type="EMBL" id="MCE5973948.1"/>
    </source>
</evidence>
<evidence type="ECO:0000256" key="6">
    <source>
        <dbReference type="ARBA" id="ARBA00022989"/>
    </source>
</evidence>
<comment type="subunit">
    <text evidence="13">F-type ATPases have 2 components, F(1) - the catalytic core - and F(0) - the membrane proton channel. F(1) has five subunits: alpha(3), beta(3), gamma(1), delta(1), epsilon(1). F(0) has three main subunits: a(1), b(2) and c(10-14). The alpha and beta chains form an alternating ring which encloses part of the gamma chain. F(1) is attached to F(0) by a central stalk formed by the gamma and epsilon chains, while a peripheral stalk is formed by the delta and b chains.</text>
</comment>
<dbReference type="NCBIfam" id="NF009989">
    <property type="entry name" value="PRK13455.1"/>
    <property type="match status" value="1"/>
</dbReference>
<keyword evidence="6 13" id="KW-1133">Transmembrane helix</keyword>
<dbReference type="PANTHER" id="PTHR33445">
    <property type="entry name" value="ATP SYNTHASE SUBUNIT B', CHLOROPLASTIC"/>
    <property type="match status" value="1"/>
</dbReference>
<evidence type="ECO:0000256" key="11">
    <source>
        <dbReference type="ARBA" id="ARBA00025614"/>
    </source>
</evidence>
<feature type="coiled-coil region" evidence="15">
    <location>
        <begin position="60"/>
        <end position="138"/>
    </location>
</feature>
<evidence type="ECO:0000256" key="9">
    <source>
        <dbReference type="ARBA" id="ARBA00023310"/>
    </source>
</evidence>
<comment type="function">
    <text evidence="10 13">F(1)F(0) ATP synthase produces ATP from ADP in the presence of a proton or sodium gradient. F-type ATPases consist of two structural domains, F(1) containing the extramembraneous catalytic core and F(0) containing the membrane proton channel, linked together by a central stalk and a peripheral stalk. During catalysis, ATP synthesis in the catalytic domain of F(1) is coupled via a rotary mechanism of the central stalk subunits to proton translocation.</text>
</comment>
<keyword evidence="5 13" id="KW-0375">Hydrogen ion transport</keyword>
<evidence type="ECO:0000256" key="4">
    <source>
        <dbReference type="ARBA" id="ARBA00022692"/>
    </source>
</evidence>
<keyword evidence="15" id="KW-0175">Coiled coil</keyword>
<evidence type="ECO:0000256" key="7">
    <source>
        <dbReference type="ARBA" id="ARBA00023065"/>
    </source>
</evidence>
<dbReference type="Pfam" id="PF00430">
    <property type="entry name" value="ATP-synt_B"/>
    <property type="match status" value="1"/>
</dbReference>
<evidence type="ECO:0000313" key="18">
    <source>
        <dbReference type="Proteomes" id="UP001521181"/>
    </source>
</evidence>
<proteinExistence type="inferred from homology"/>
<evidence type="ECO:0000256" key="13">
    <source>
        <dbReference type="HAMAP-Rule" id="MF_01398"/>
    </source>
</evidence>
<dbReference type="RefSeq" id="WP_233676922.1">
    <property type="nucleotide sequence ID" value="NZ_JAJUOS010000007.1"/>
</dbReference>
<dbReference type="PANTHER" id="PTHR33445:SF1">
    <property type="entry name" value="ATP SYNTHASE SUBUNIT B"/>
    <property type="match status" value="1"/>
</dbReference>
<organism evidence="17 18">
    <name type="scientific">Rhodobacter flavimaris</name>
    <dbReference type="NCBI Taxonomy" id="2907145"/>
    <lineage>
        <taxon>Bacteria</taxon>
        <taxon>Pseudomonadati</taxon>
        <taxon>Pseudomonadota</taxon>
        <taxon>Alphaproteobacteria</taxon>
        <taxon>Rhodobacterales</taxon>
        <taxon>Rhodobacter group</taxon>
        <taxon>Rhodobacter</taxon>
    </lineage>
</organism>
<name>A0ABS8YW84_9RHOB</name>
<keyword evidence="3 13" id="KW-0138">CF(0)</keyword>
<evidence type="ECO:0000256" key="12">
    <source>
        <dbReference type="ARBA" id="ARBA00037847"/>
    </source>
</evidence>
<evidence type="ECO:0000256" key="14">
    <source>
        <dbReference type="RuleBase" id="RU003848"/>
    </source>
</evidence>
<dbReference type="InterPro" id="IPR002146">
    <property type="entry name" value="ATP_synth_b/b'su_bac/chlpt"/>
</dbReference>